<name>A0A7U7J6F2_9GAMM</name>
<keyword evidence="3" id="KW-1185">Reference proteome</keyword>
<evidence type="ECO:0000313" key="2">
    <source>
        <dbReference type="EMBL" id="CDH47802.1"/>
    </source>
</evidence>
<dbReference type="InterPro" id="IPR006342">
    <property type="entry name" value="FkbM_mtfrase"/>
</dbReference>
<dbReference type="Proteomes" id="UP000019184">
    <property type="component" value="Unassembled WGS sequence"/>
</dbReference>
<accession>A0A7U7J6F2</accession>
<dbReference type="EMBL" id="CBTK010000319">
    <property type="protein sequence ID" value="CDH47802.1"/>
    <property type="molecule type" value="Genomic_DNA"/>
</dbReference>
<proteinExistence type="predicted"/>
<dbReference type="PANTHER" id="PTHR34203">
    <property type="entry name" value="METHYLTRANSFERASE, FKBM FAMILY PROTEIN"/>
    <property type="match status" value="1"/>
</dbReference>
<organism evidence="2 3">
    <name type="scientific">Candidatus Contendobacter odensis Run_B_J11</name>
    <dbReference type="NCBI Taxonomy" id="1400861"/>
    <lineage>
        <taxon>Bacteria</taxon>
        <taxon>Pseudomonadati</taxon>
        <taxon>Pseudomonadota</taxon>
        <taxon>Gammaproteobacteria</taxon>
        <taxon>Candidatus Competibacteraceae</taxon>
        <taxon>Candidatus Contendibacter</taxon>
    </lineage>
</organism>
<dbReference type="Pfam" id="PF05050">
    <property type="entry name" value="Methyltransf_21"/>
    <property type="match status" value="1"/>
</dbReference>
<reference evidence="2 3" key="1">
    <citation type="journal article" date="2014" name="ISME J.">
        <title>Candidatus Competibacter-lineage genomes retrieved from metagenomes reveal functional metabolic diversity.</title>
        <authorList>
            <person name="McIlroy S.J."/>
            <person name="Albertsen M."/>
            <person name="Andresen E.K."/>
            <person name="Saunders A.M."/>
            <person name="Kristiansen R."/>
            <person name="Stokholm-Bjerregaard M."/>
            <person name="Nielsen K.L."/>
            <person name="Nielsen P.H."/>
        </authorList>
    </citation>
    <scope>NUCLEOTIDE SEQUENCE [LARGE SCALE GENOMIC DNA]</scope>
    <source>
        <strain evidence="2 3">Run_B_J11</strain>
    </source>
</reference>
<sequence>MSLWLCFAHRLGLLRSVLMYHGIPFRRRRLTRFYAQFIQPDDLCFDIGAHVGSRLRAWKPLGARMVALEPQPECMRLLRRWHHSDPRITLLEQAVGAISGTAELFISPRTPTVTSLSLNWITMMQSQRGFEQVRWEYAVPVPVTTLDQLITAYGLPAFCKIDVEGYELEVLKGLTQPIPALSFEYLPACLDTARACVAHLMGLGRYEFNASPGESHRLRSNVWLDVDALLAWLDTLTEADGSGDIYARLRTP</sequence>
<dbReference type="InterPro" id="IPR052514">
    <property type="entry name" value="SAM-dependent_MTase"/>
</dbReference>
<evidence type="ECO:0000313" key="3">
    <source>
        <dbReference type="Proteomes" id="UP000019184"/>
    </source>
</evidence>
<dbReference type="OrthoDB" id="4104638at2"/>
<dbReference type="AlphaFoldDB" id="A0A7U7J6F2"/>
<dbReference type="Gene3D" id="3.40.50.150">
    <property type="entry name" value="Vaccinia Virus protein VP39"/>
    <property type="match status" value="1"/>
</dbReference>
<evidence type="ECO:0000259" key="1">
    <source>
        <dbReference type="Pfam" id="PF05050"/>
    </source>
</evidence>
<protein>
    <recommendedName>
        <fullName evidence="1">Methyltransferase FkbM domain-containing protein</fullName>
    </recommendedName>
</protein>
<feature type="domain" description="Methyltransferase FkbM" evidence="1">
    <location>
        <begin position="46"/>
        <end position="175"/>
    </location>
</feature>
<dbReference type="NCBIfam" id="TIGR01444">
    <property type="entry name" value="fkbM_fam"/>
    <property type="match status" value="1"/>
</dbReference>
<dbReference type="SUPFAM" id="SSF53335">
    <property type="entry name" value="S-adenosyl-L-methionine-dependent methyltransferases"/>
    <property type="match status" value="1"/>
</dbReference>
<dbReference type="InterPro" id="IPR029063">
    <property type="entry name" value="SAM-dependent_MTases_sf"/>
</dbReference>
<dbReference type="RefSeq" id="WP_034437098.1">
    <property type="nucleotide sequence ID" value="NZ_CBTK010000319.1"/>
</dbReference>
<dbReference type="PANTHER" id="PTHR34203:SF15">
    <property type="entry name" value="SLL1173 PROTEIN"/>
    <property type="match status" value="1"/>
</dbReference>
<gene>
    <name evidence="2" type="ORF">BN874_990014</name>
</gene>
<comment type="caution">
    <text evidence="2">The sequence shown here is derived from an EMBL/GenBank/DDBJ whole genome shotgun (WGS) entry which is preliminary data.</text>
</comment>